<reference evidence="2 3" key="1">
    <citation type="submission" date="2018-09" db="EMBL/GenBank/DDBJ databases">
        <title>Draft genome sequence of Rhodopseudomonas palustris 2.1.18.</title>
        <authorList>
            <person name="Robertson S.L."/>
            <person name="Meyer T.E."/>
            <person name="Kyndt J.A."/>
        </authorList>
    </citation>
    <scope>NUCLEOTIDE SEQUENCE [LARGE SCALE GENOMIC DNA]</scope>
    <source>
        <strain evidence="2 3">2.1.18</strain>
    </source>
</reference>
<evidence type="ECO:0000256" key="1">
    <source>
        <dbReference type="SAM" id="Phobius"/>
    </source>
</evidence>
<dbReference type="Pfam" id="PF03729">
    <property type="entry name" value="DUF308"/>
    <property type="match status" value="1"/>
</dbReference>
<dbReference type="EMBL" id="QYYD01000004">
    <property type="protein sequence ID" value="RJF76704.1"/>
    <property type="molecule type" value="Genomic_DNA"/>
</dbReference>
<protein>
    <submittedName>
        <fullName evidence="2">DUF308 domain-containing protein</fullName>
    </submittedName>
</protein>
<dbReference type="RefSeq" id="WP_119855648.1">
    <property type="nucleotide sequence ID" value="NZ_QYYD01000004.1"/>
</dbReference>
<keyword evidence="1" id="KW-0472">Membrane</keyword>
<dbReference type="InterPro" id="IPR005325">
    <property type="entry name" value="DUF308_memb"/>
</dbReference>
<evidence type="ECO:0000313" key="2">
    <source>
        <dbReference type="EMBL" id="RJF76704.1"/>
    </source>
</evidence>
<feature type="transmembrane region" description="Helical" evidence="1">
    <location>
        <begin position="21"/>
        <end position="39"/>
    </location>
</feature>
<comment type="caution">
    <text evidence="2">The sequence shown here is derived from an EMBL/GenBank/DDBJ whole genome shotgun (WGS) entry which is preliminary data.</text>
</comment>
<feature type="transmembrane region" description="Helical" evidence="1">
    <location>
        <begin position="131"/>
        <end position="150"/>
    </location>
</feature>
<dbReference type="AlphaFoldDB" id="A0A418VKP8"/>
<dbReference type="Proteomes" id="UP000285523">
    <property type="component" value="Unassembled WGS sequence"/>
</dbReference>
<accession>A0A418VKP8</accession>
<keyword evidence="1" id="KW-0812">Transmembrane</keyword>
<evidence type="ECO:0000313" key="3">
    <source>
        <dbReference type="Proteomes" id="UP000285523"/>
    </source>
</evidence>
<keyword evidence="1" id="KW-1133">Transmembrane helix</keyword>
<gene>
    <name evidence="2" type="ORF">D4Q52_06065</name>
</gene>
<organism evidence="2 3">
    <name type="scientific">Rhodopseudomonas palustris</name>
    <dbReference type="NCBI Taxonomy" id="1076"/>
    <lineage>
        <taxon>Bacteria</taxon>
        <taxon>Pseudomonadati</taxon>
        <taxon>Pseudomonadota</taxon>
        <taxon>Alphaproteobacteria</taxon>
        <taxon>Hyphomicrobiales</taxon>
        <taxon>Nitrobacteraceae</taxon>
        <taxon>Rhodopseudomonas</taxon>
    </lineage>
</organism>
<proteinExistence type="predicted"/>
<sequence>MSRPQATSSTATPSAWLKRYYYVRAAFSLIWVALAFTIARQAPHLAAVMLIVYPAWDAAANYADAARNGGLLANPSQALNLGVSVLTALAAAVALNSGMNAVLAVYGGWAVLAGVLQLATGVRRWTSGGQWPMILSGAQSALAGAFFIHAASGDKLPSIVDIAPYAAFGAFYFLVAAVWLSVKDLRRRTIDVGA</sequence>
<dbReference type="OrthoDB" id="960912at2"/>
<name>A0A418VKP8_RHOPL</name>
<feature type="transmembrane region" description="Helical" evidence="1">
    <location>
        <begin position="162"/>
        <end position="182"/>
    </location>
</feature>